<accession>A0A652LE06</accession>
<dbReference type="GO" id="GO:0003677">
    <property type="term" value="F:DNA binding"/>
    <property type="evidence" value="ECO:0007669"/>
    <property type="project" value="InterPro"/>
</dbReference>
<sequence>MRTVGPSWDSPQVGRLASARDLGGLIRLGRGQLGWRQADLGRRIGCSASTVSRLEQRGSRADLQLLKQACSPRVRGWSQVQSHPLAEVVLLPARAGMVLWRAPTAR</sequence>
<dbReference type="AlphaFoldDB" id="A0A652LE06"/>
<protein>
    <submittedName>
        <fullName evidence="2">XRE family transcriptional regulator</fullName>
    </submittedName>
</protein>
<name>A0A652LE06_9ACTN</name>
<dbReference type="Gene3D" id="1.10.260.40">
    <property type="entry name" value="lambda repressor-like DNA-binding domains"/>
    <property type="match status" value="1"/>
</dbReference>
<dbReference type="SMART" id="SM00530">
    <property type="entry name" value="HTH_XRE"/>
    <property type="match status" value="1"/>
</dbReference>
<dbReference type="PROSITE" id="PS50943">
    <property type="entry name" value="HTH_CROC1"/>
    <property type="match status" value="1"/>
</dbReference>
<organism evidence="2">
    <name type="scientific">Streptomyces sp. gb1(2016)</name>
    <dbReference type="NCBI Taxonomy" id="1828321"/>
    <lineage>
        <taxon>Bacteria</taxon>
        <taxon>Bacillati</taxon>
        <taxon>Actinomycetota</taxon>
        <taxon>Actinomycetes</taxon>
        <taxon>Kitasatosporales</taxon>
        <taxon>Streptomycetaceae</taxon>
        <taxon>Streptomyces</taxon>
    </lineage>
</organism>
<dbReference type="CDD" id="cd00093">
    <property type="entry name" value="HTH_XRE"/>
    <property type="match status" value="1"/>
</dbReference>
<feature type="domain" description="HTH cro/C1-type" evidence="1">
    <location>
        <begin position="26"/>
        <end position="68"/>
    </location>
</feature>
<proteinExistence type="predicted"/>
<dbReference type="EMBL" id="RDBM01000004">
    <property type="protein sequence ID" value="TXS34265.1"/>
    <property type="molecule type" value="Genomic_DNA"/>
</dbReference>
<reference evidence="2" key="1">
    <citation type="submission" date="2018-10" db="EMBL/GenBank/DDBJ databases">
        <authorList>
            <person name="Hariharan J."/>
            <person name="Choudoir M.J."/>
            <person name="Diebold P."/>
            <person name="Panke-Buisse K."/>
            <person name="Campbell A.N."/>
            <person name="Buckley D.H."/>
        </authorList>
    </citation>
    <scope>NUCLEOTIDE SEQUENCE</scope>
    <source>
        <strain evidence="2">Gb1</strain>
    </source>
</reference>
<dbReference type="SUPFAM" id="SSF47413">
    <property type="entry name" value="lambda repressor-like DNA-binding domains"/>
    <property type="match status" value="1"/>
</dbReference>
<evidence type="ECO:0000259" key="1">
    <source>
        <dbReference type="PROSITE" id="PS50943"/>
    </source>
</evidence>
<gene>
    <name evidence="2" type="ORF">EAO74_00320</name>
</gene>
<comment type="caution">
    <text evidence="2">The sequence shown here is derived from an EMBL/GenBank/DDBJ whole genome shotgun (WGS) entry which is preliminary data.</text>
</comment>
<dbReference type="InterPro" id="IPR001387">
    <property type="entry name" value="Cro/C1-type_HTH"/>
</dbReference>
<dbReference type="InterPro" id="IPR010982">
    <property type="entry name" value="Lambda_DNA-bd_dom_sf"/>
</dbReference>
<dbReference type="Pfam" id="PF13560">
    <property type="entry name" value="HTH_31"/>
    <property type="match status" value="1"/>
</dbReference>
<dbReference type="RefSeq" id="WP_147982249.1">
    <property type="nucleotide sequence ID" value="NZ_RDBM01000004.1"/>
</dbReference>
<evidence type="ECO:0000313" key="2">
    <source>
        <dbReference type="EMBL" id="TXS34265.1"/>
    </source>
</evidence>